<dbReference type="PANTHER" id="PTHR44591:SF19">
    <property type="entry name" value="TWO-COMPONENT RESPONSE REGULATOR-RELATED"/>
    <property type="match status" value="1"/>
</dbReference>
<evidence type="ECO:0000256" key="1">
    <source>
        <dbReference type="ARBA" id="ARBA00022553"/>
    </source>
</evidence>
<dbReference type="PANTHER" id="PTHR44591">
    <property type="entry name" value="STRESS RESPONSE REGULATOR PROTEIN 1"/>
    <property type="match status" value="1"/>
</dbReference>
<dbReference type="Gene3D" id="3.40.50.2300">
    <property type="match status" value="1"/>
</dbReference>
<evidence type="ECO:0000313" key="4">
    <source>
        <dbReference type="EMBL" id="MCC9641982.1"/>
    </source>
</evidence>
<proteinExistence type="predicted"/>
<organism evidence="4 5">
    <name type="scientific">Rhodopirellula halodulae</name>
    <dbReference type="NCBI Taxonomy" id="2894198"/>
    <lineage>
        <taxon>Bacteria</taxon>
        <taxon>Pseudomonadati</taxon>
        <taxon>Planctomycetota</taxon>
        <taxon>Planctomycetia</taxon>
        <taxon>Pirellulales</taxon>
        <taxon>Pirellulaceae</taxon>
        <taxon>Rhodopirellula</taxon>
    </lineage>
</organism>
<evidence type="ECO:0000313" key="5">
    <source>
        <dbReference type="Proteomes" id="UP001430306"/>
    </source>
</evidence>
<keyword evidence="5" id="KW-1185">Reference proteome</keyword>
<dbReference type="SMART" id="SM00448">
    <property type="entry name" value="REC"/>
    <property type="match status" value="1"/>
</dbReference>
<sequence length="134" mass="15187">MQHSILLVDDDLNLLRGLRRSLRDQPYKLYIARSSEEAQSMFRREAFDLSVVDQNLGGSPGSELIAWISEHFPESVRIMLTGHPNVRLAQDVINRGGVFRFLTKPIRDVELALAIRDGLATIPDDYLEKHSSVT</sequence>
<dbReference type="PROSITE" id="PS50110">
    <property type="entry name" value="RESPONSE_REGULATORY"/>
    <property type="match status" value="1"/>
</dbReference>
<feature type="domain" description="Response regulatory" evidence="3">
    <location>
        <begin position="4"/>
        <end position="119"/>
    </location>
</feature>
<dbReference type="InterPro" id="IPR050595">
    <property type="entry name" value="Bact_response_regulator"/>
</dbReference>
<feature type="modified residue" description="4-aspartylphosphate" evidence="2">
    <location>
        <position position="53"/>
    </location>
</feature>
<dbReference type="SUPFAM" id="SSF52172">
    <property type="entry name" value="CheY-like"/>
    <property type="match status" value="1"/>
</dbReference>
<reference evidence="4" key="1">
    <citation type="submission" date="2021-11" db="EMBL/GenBank/DDBJ databases">
        <title>Genome sequence.</title>
        <authorList>
            <person name="Sun Q."/>
        </authorList>
    </citation>
    <scope>NUCLEOTIDE SEQUENCE</scope>
    <source>
        <strain evidence="4">JC740</strain>
    </source>
</reference>
<keyword evidence="1 2" id="KW-0597">Phosphoprotein</keyword>
<dbReference type="Proteomes" id="UP001430306">
    <property type="component" value="Unassembled WGS sequence"/>
</dbReference>
<name>A0ABS8NEK7_9BACT</name>
<evidence type="ECO:0000259" key="3">
    <source>
        <dbReference type="PROSITE" id="PS50110"/>
    </source>
</evidence>
<comment type="caution">
    <text evidence="4">The sequence shown here is derived from an EMBL/GenBank/DDBJ whole genome shotgun (WGS) entry which is preliminary data.</text>
</comment>
<gene>
    <name evidence="4" type="ORF">LOC71_06825</name>
</gene>
<accession>A0ABS8NEK7</accession>
<dbReference type="InterPro" id="IPR001789">
    <property type="entry name" value="Sig_transdc_resp-reg_receiver"/>
</dbReference>
<dbReference type="Pfam" id="PF00072">
    <property type="entry name" value="Response_reg"/>
    <property type="match status" value="1"/>
</dbReference>
<evidence type="ECO:0000256" key="2">
    <source>
        <dbReference type="PROSITE-ProRule" id="PRU00169"/>
    </source>
</evidence>
<dbReference type="InterPro" id="IPR011006">
    <property type="entry name" value="CheY-like_superfamily"/>
</dbReference>
<dbReference type="EMBL" id="JAJKFW010000014">
    <property type="protein sequence ID" value="MCC9641982.1"/>
    <property type="molecule type" value="Genomic_DNA"/>
</dbReference>
<dbReference type="RefSeq" id="WP_230256019.1">
    <property type="nucleotide sequence ID" value="NZ_JAJKFV010000029.1"/>
</dbReference>
<protein>
    <submittedName>
        <fullName evidence="4">Response regulator</fullName>
    </submittedName>
</protein>